<evidence type="ECO:0000256" key="1">
    <source>
        <dbReference type="SAM" id="MobiDB-lite"/>
    </source>
</evidence>
<dbReference type="PROSITE" id="PS51257">
    <property type="entry name" value="PROKAR_LIPOPROTEIN"/>
    <property type="match status" value="1"/>
</dbReference>
<feature type="compositionally biased region" description="Low complexity" evidence="1">
    <location>
        <begin position="31"/>
        <end position="47"/>
    </location>
</feature>
<sequence>MRKGIPFAAAAAAATLLLAGCGGGGDGGAKGSSSPSPSASSAGPTPGDGSGKVTVAALEGGWTTAASHADKGLLLLSVSKDRAVLIGKKSCGGKVVDGTPPKLAFKCTDGDTAHAEGTVKSLRGKKLTITWASGEEDVFTRTEGTTDLPSIDPSSLDGFRQNG</sequence>
<evidence type="ECO:0000313" key="4">
    <source>
        <dbReference type="Proteomes" id="UP001500909"/>
    </source>
</evidence>
<name>A0ABP3L7I4_9ACTN</name>
<organism evidence="3 4">
    <name type="scientific">Streptomyces olivaceiscleroticus</name>
    <dbReference type="NCBI Taxonomy" id="68245"/>
    <lineage>
        <taxon>Bacteria</taxon>
        <taxon>Bacillati</taxon>
        <taxon>Actinomycetota</taxon>
        <taxon>Actinomycetes</taxon>
        <taxon>Kitasatosporales</taxon>
        <taxon>Streptomycetaceae</taxon>
        <taxon>Streptomyces</taxon>
    </lineage>
</organism>
<dbReference type="EMBL" id="BAAABY010000053">
    <property type="protein sequence ID" value="GAA0493617.1"/>
    <property type="molecule type" value="Genomic_DNA"/>
</dbReference>
<keyword evidence="4" id="KW-1185">Reference proteome</keyword>
<protein>
    <recommendedName>
        <fullName evidence="5">Lipoprotein</fullName>
    </recommendedName>
</protein>
<feature type="chain" id="PRO_5045470515" description="Lipoprotein" evidence="2">
    <location>
        <begin position="20"/>
        <end position="163"/>
    </location>
</feature>
<feature type="region of interest" description="Disordered" evidence="1">
    <location>
        <begin position="25"/>
        <end position="54"/>
    </location>
</feature>
<evidence type="ECO:0000313" key="3">
    <source>
        <dbReference type="EMBL" id="GAA0493617.1"/>
    </source>
</evidence>
<accession>A0ABP3L7I4</accession>
<keyword evidence="2" id="KW-0732">Signal</keyword>
<evidence type="ECO:0008006" key="5">
    <source>
        <dbReference type="Google" id="ProtNLM"/>
    </source>
</evidence>
<reference evidence="4" key="1">
    <citation type="journal article" date="2019" name="Int. J. Syst. Evol. Microbiol.">
        <title>The Global Catalogue of Microorganisms (GCM) 10K type strain sequencing project: providing services to taxonomists for standard genome sequencing and annotation.</title>
        <authorList>
            <consortium name="The Broad Institute Genomics Platform"/>
            <consortium name="The Broad Institute Genome Sequencing Center for Infectious Disease"/>
            <person name="Wu L."/>
            <person name="Ma J."/>
        </authorList>
    </citation>
    <scope>NUCLEOTIDE SEQUENCE [LARGE SCALE GENOMIC DNA]</scope>
    <source>
        <strain evidence="4">JCM 4805</strain>
    </source>
</reference>
<dbReference type="RefSeq" id="WP_346099369.1">
    <property type="nucleotide sequence ID" value="NZ_BAAABY010000053.1"/>
</dbReference>
<comment type="caution">
    <text evidence="3">The sequence shown here is derived from an EMBL/GenBank/DDBJ whole genome shotgun (WGS) entry which is preliminary data.</text>
</comment>
<feature type="region of interest" description="Disordered" evidence="1">
    <location>
        <begin position="140"/>
        <end position="163"/>
    </location>
</feature>
<gene>
    <name evidence="3" type="ORF">GCM10010361_68620</name>
</gene>
<evidence type="ECO:0000256" key="2">
    <source>
        <dbReference type="SAM" id="SignalP"/>
    </source>
</evidence>
<feature type="signal peptide" evidence="2">
    <location>
        <begin position="1"/>
        <end position="19"/>
    </location>
</feature>
<proteinExistence type="predicted"/>
<dbReference type="Proteomes" id="UP001500909">
    <property type="component" value="Unassembled WGS sequence"/>
</dbReference>